<feature type="region of interest" description="Disordered" evidence="1">
    <location>
        <begin position="200"/>
        <end position="221"/>
    </location>
</feature>
<accession>A0A168DH11</accession>
<dbReference type="Proteomes" id="UP000078544">
    <property type="component" value="Unassembled WGS sequence"/>
</dbReference>
<feature type="compositionally biased region" description="Basic and acidic residues" evidence="1">
    <location>
        <begin position="201"/>
        <end position="221"/>
    </location>
</feature>
<feature type="signal peptide" evidence="2">
    <location>
        <begin position="1"/>
        <end position="17"/>
    </location>
</feature>
<reference evidence="3 4" key="1">
    <citation type="journal article" date="2016" name="Genome Biol. Evol.">
        <title>Divergent and convergent evolution of fungal pathogenicity.</title>
        <authorList>
            <person name="Shang Y."/>
            <person name="Xiao G."/>
            <person name="Zheng P."/>
            <person name="Cen K."/>
            <person name="Zhan S."/>
            <person name="Wang C."/>
        </authorList>
    </citation>
    <scope>NUCLEOTIDE SEQUENCE [LARGE SCALE GENOMIC DNA]</scope>
    <source>
        <strain evidence="3 4">RCEF 2490</strain>
    </source>
</reference>
<comment type="caution">
    <text evidence="3">The sequence shown here is derived from an EMBL/GenBank/DDBJ whole genome shotgun (WGS) entry which is preliminary data.</text>
</comment>
<feature type="compositionally biased region" description="Low complexity" evidence="1">
    <location>
        <begin position="106"/>
        <end position="123"/>
    </location>
</feature>
<dbReference type="AlphaFoldDB" id="A0A168DH11"/>
<sequence length="221" mass="24947">MYYSVILVGALATAALAAPYPQETQSIGAKKLLPYYEGEQRDMYYCQGAENMEKCSGTSAYCGFELWREVRGAVSYSTEKECLAEREEFWLHKLVREQEEAKNGNKKPTATATAAPTPKPSGPAKKLPFVFGEHNDMYHCHGLENAEAAEKCAGSHAYCGFEFWKEYKGSKVYRDEKACLADRENPFEGAKTNEELFQEAQAKKKEQAKKESEEDRLVFSE</sequence>
<protein>
    <submittedName>
        <fullName evidence="3">Uncharacterized protein</fullName>
    </submittedName>
</protein>
<organism evidence="3 4">
    <name type="scientific">Moelleriella libera RCEF 2490</name>
    <dbReference type="NCBI Taxonomy" id="1081109"/>
    <lineage>
        <taxon>Eukaryota</taxon>
        <taxon>Fungi</taxon>
        <taxon>Dikarya</taxon>
        <taxon>Ascomycota</taxon>
        <taxon>Pezizomycotina</taxon>
        <taxon>Sordariomycetes</taxon>
        <taxon>Hypocreomycetidae</taxon>
        <taxon>Hypocreales</taxon>
        <taxon>Clavicipitaceae</taxon>
        <taxon>Moelleriella</taxon>
    </lineage>
</organism>
<evidence type="ECO:0000256" key="1">
    <source>
        <dbReference type="SAM" id="MobiDB-lite"/>
    </source>
</evidence>
<dbReference type="EMBL" id="AZGY01000006">
    <property type="protein sequence ID" value="KZZ97738.1"/>
    <property type="molecule type" value="Genomic_DNA"/>
</dbReference>
<gene>
    <name evidence="3" type="ORF">AAL_03702</name>
</gene>
<keyword evidence="2" id="KW-0732">Signal</keyword>
<keyword evidence="4" id="KW-1185">Reference proteome</keyword>
<evidence type="ECO:0000313" key="4">
    <source>
        <dbReference type="Proteomes" id="UP000078544"/>
    </source>
</evidence>
<evidence type="ECO:0000313" key="3">
    <source>
        <dbReference type="EMBL" id="KZZ97738.1"/>
    </source>
</evidence>
<feature type="region of interest" description="Disordered" evidence="1">
    <location>
        <begin position="100"/>
        <end position="123"/>
    </location>
</feature>
<evidence type="ECO:0000256" key="2">
    <source>
        <dbReference type="SAM" id="SignalP"/>
    </source>
</evidence>
<proteinExistence type="predicted"/>
<name>A0A168DH11_9HYPO</name>
<feature type="chain" id="PRO_5007896264" evidence="2">
    <location>
        <begin position="18"/>
        <end position="221"/>
    </location>
</feature>